<dbReference type="EMBL" id="JAAZSQ010000021">
    <property type="protein sequence ID" value="NKX56277.1"/>
    <property type="molecule type" value="Genomic_DNA"/>
</dbReference>
<evidence type="ECO:0000313" key="2">
    <source>
        <dbReference type="Proteomes" id="UP000544090"/>
    </source>
</evidence>
<keyword evidence="2" id="KW-1185">Reference proteome</keyword>
<accession>A0A7X6HFN1</accession>
<sequence length="125" mass="13752">MVNNNYDCEGTVETLRGQRVLFTGKTFYRGEHRSRKQLEKDISMKGGFPQPGTRNVSSTLLVLGGLHPDVVIDGKNGRSQTLVFIDEQAARGNHICIIDDAGFEALLNDRAAPCIQHRRSIPSGA</sequence>
<proteinExistence type="predicted"/>
<name>A0A7X6HFN1_9MICC</name>
<organism evidence="1 2">
    <name type="scientific">Arthrobacter mobilis</name>
    <dbReference type="NCBI Taxonomy" id="2724944"/>
    <lineage>
        <taxon>Bacteria</taxon>
        <taxon>Bacillati</taxon>
        <taxon>Actinomycetota</taxon>
        <taxon>Actinomycetes</taxon>
        <taxon>Micrococcales</taxon>
        <taxon>Micrococcaceae</taxon>
        <taxon>Arthrobacter</taxon>
    </lineage>
</organism>
<evidence type="ECO:0000313" key="1">
    <source>
        <dbReference type="EMBL" id="NKX56277.1"/>
    </source>
</evidence>
<evidence type="ECO:0008006" key="3">
    <source>
        <dbReference type="Google" id="ProtNLM"/>
    </source>
</evidence>
<reference evidence="1 2" key="1">
    <citation type="submission" date="2020-04" db="EMBL/GenBank/DDBJ databases">
        <title>Arthrobacter sp. nov.</title>
        <authorList>
            <person name="Liu S."/>
        </authorList>
    </citation>
    <scope>NUCLEOTIDE SEQUENCE [LARGE SCALE GENOMIC DNA]</scope>
    <source>
        <strain evidence="1 2">E918</strain>
    </source>
</reference>
<dbReference type="Proteomes" id="UP000544090">
    <property type="component" value="Unassembled WGS sequence"/>
</dbReference>
<gene>
    <name evidence="1" type="ORF">HGG74_17435</name>
</gene>
<comment type="caution">
    <text evidence="1">The sequence shown here is derived from an EMBL/GenBank/DDBJ whole genome shotgun (WGS) entry which is preliminary data.</text>
</comment>
<dbReference type="AlphaFoldDB" id="A0A7X6HFN1"/>
<protein>
    <recommendedName>
        <fullName evidence="3">BRCT domain-containing protein</fullName>
    </recommendedName>
</protein>